<protein>
    <submittedName>
        <fullName evidence="1">Uncharacterized protein</fullName>
    </submittedName>
</protein>
<name>A0A841QGX3_9PROT</name>
<gene>
    <name evidence="1" type="ORF">HNR55_002936</name>
</gene>
<dbReference type="Proteomes" id="UP000578000">
    <property type="component" value="Unassembled WGS sequence"/>
</dbReference>
<accession>A0A841QGX3</accession>
<keyword evidence="2" id="KW-1185">Reference proteome</keyword>
<comment type="caution">
    <text evidence="1">The sequence shown here is derived from an EMBL/GenBank/DDBJ whole genome shotgun (WGS) entry which is preliminary data.</text>
</comment>
<feature type="non-terminal residue" evidence="1">
    <location>
        <position position="27"/>
    </location>
</feature>
<dbReference type="AlphaFoldDB" id="A0A841QGX3"/>
<dbReference type="EMBL" id="JACHIE010000018">
    <property type="protein sequence ID" value="MBB6458329.1"/>
    <property type="molecule type" value="Genomic_DNA"/>
</dbReference>
<evidence type="ECO:0000313" key="1">
    <source>
        <dbReference type="EMBL" id="MBB6458329.1"/>
    </source>
</evidence>
<sequence length="27" mass="3117">MVMIFFTPLLIDELFLPDDTHLGDPEP</sequence>
<reference evidence="1 2" key="1">
    <citation type="submission" date="2020-08" db="EMBL/GenBank/DDBJ databases">
        <title>Genomic Encyclopedia of Type Strains, Phase IV (KMG-IV): sequencing the most valuable type-strain genomes for metagenomic binning, comparative biology and taxonomic classification.</title>
        <authorList>
            <person name="Goeker M."/>
        </authorList>
    </citation>
    <scope>NUCLEOTIDE SEQUENCE [LARGE SCALE GENOMIC DNA]</scope>
    <source>
        <strain evidence="1 2">DSM 4491</strain>
    </source>
</reference>
<proteinExistence type="predicted"/>
<organism evidence="1 2">
    <name type="scientific">Acetobacter lovaniensis</name>
    <dbReference type="NCBI Taxonomy" id="104100"/>
    <lineage>
        <taxon>Bacteria</taxon>
        <taxon>Pseudomonadati</taxon>
        <taxon>Pseudomonadota</taxon>
        <taxon>Alphaproteobacteria</taxon>
        <taxon>Acetobacterales</taxon>
        <taxon>Acetobacteraceae</taxon>
        <taxon>Acetobacter</taxon>
    </lineage>
</organism>
<evidence type="ECO:0000313" key="2">
    <source>
        <dbReference type="Proteomes" id="UP000578000"/>
    </source>
</evidence>